<feature type="transmembrane region" description="Helical" evidence="10">
    <location>
        <begin position="1206"/>
        <end position="1225"/>
    </location>
</feature>
<feature type="domain" description="ABC transporter" evidence="11">
    <location>
        <begin position="1296"/>
        <end position="1540"/>
    </location>
</feature>
<dbReference type="GO" id="GO:0005524">
    <property type="term" value="F:ATP binding"/>
    <property type="evidence" value="ECO:0007669"/>
    <property type="project" value="UniProtKB-KW"/>
</dbReference>
<name>A0A0D7AYK3_9AGAR</name>
<evidence type="ECO:0000256" key="9">
    <source>
        <dbReference type="ARBA" id="ARBA00023180"/>
    </source>
</evidence>
<dbReference type="STRING" id="1314674.A0A0D7AYK3"/>
<dbReference type="PROSITE" id="PS50929">
    <property type="entry name" value="ABC_TM1F"/>
    <property type="match status" value="2"/>
</dbReference>
<comment type="subcellular location">
    <subcellularLocation>
        <location evidence="1">Membrane</location>
        <topology evidence="1">Multi-pass membrane protein</topology>
    </subcellularLocation>
</comment>
<dbReference type="Proteomes" id="UP000054007">
    <property type="component" value="Unassembled WGS sequence"/>
</dbReference>
<evidence type="ECO:0000259" key="12">
    <source>
        <dbReference type="PROSITE" id="PS50929"/>
    </source>
</evidence>
<evidence type="ECO:0000256" key="3">
    <source>
        <dbReference type="ARBA" id="ARBA00022692"/>
    </source>
</evidence>
<keyword evidence="3 10" id="KW-0812">Transmembrane</keyword>
<feature type="transmembrane region" description="Helical" evidence="10">
    <location>
        <begin position="7"/>
        <end position="26"/>
    </location>
</feature>
<feature type="domain" description="ABC transmembrane type-1" evidence="12">
    <location>
        <begin position="978"/>
        <end position="1260"/>
    </location>
</feature>
<dbReference type="SMART" id="SM00382">
    <property type="entry name" value="AAA"/>
    <property type="match status" value="2"/>
</dbReference>
<dbReference type="CDD" id="cd18596">
    <property type="entry name" value="ABC_6TM_VMR1_D1_like"/>
    <property type="match status" value="1"/>
</dbReference>
<dbReference type="GO" id="GO:0140359">
    <property type="term" value="F:ABC-type transporter activity"/>
    <property type="evidence" value="ECO:0007669"/>
    <property type="project" value="InterPro"/>
</dbReference>
<feature type="transmembrane region" description="Helical" evidence="10">
    <location>
        <begin position="338"/>
        <end position="356"/>
    </location>
</feature>
<dbReference type="GO" id="GO:0016887">
    <property type="term" value="F:ATP hydrolysis activity"/>
    <property type="evidence" value="ECO:0007669"/>
    <property type="project" value="InterPro"/>
</dbReference>
<keyword evidence="2" id="KW-0813">Transport</keyword>
<evidence type="ECO:0000313" key="14">
    <source>
        <dbReference type="Proteomes" id="UP000054007"/>
    </source>
</evidence>
<dbReference type="InterPro" id="IPR050173">
    <property type="entry name" value="ABC_transporter_C-like"/>
</dbReference>
<feature type="transmembrane region" description="Helical" evidence="10">
    <location>
        <begin position="1095"/>
        <end position="1128"/>
    </location>
</feature>
<dbReference type="InterPro" id="IPR017871">
    <property type="entry name" value="ABC_transporter-like_CS"/>
</dbReference>
<dbReference type="FunFam" id="3.40.50.300:FF:000825">
    <property type="entry name" value="ABC bile acid transporter"/>
    <property type="match status" value="1"/>
</dbReference>
<dbReference type="InterPro" id="IPR036640">
    <property type="entry name" value="ABC1_TM_sf"/>
</dbReference>
<evidence type="ECO:0000256" key="10">
    <source>
        <dbReference type="SAM" id="Phobius"/>
    </source>
</evidence>
<feature type="transmembrane region" description="Helical" evidence="10">
    <location>
        <begin position="435"/>
        <end position="455"/>
    </location>
</feature>
<keyword evidence="5" id="KW-0547">Nucleotide-binding</keyword>
<feature type="transmembrane region" description="Helical" evidence="10">
    <location>
        <begin position="103"/>
        <end position="125"/>
    </location>
</feature>
<dbReference type="PROSITE" id="PS00211">
    <property type="entry name" value="ABC_TRANSPORTER_1"/>
    <property type="match status" value="2"/>
</dbReference>
<keyword evidence="4" id="KW-0677">Repeat</keyword>
<feature type="transmembrane region" description="Helical" evidence="10">
    <location>
        <begin position="294"/>
        <end position="318"/>
    </location>
</feature>
<dbReference type="OrthoDB" id="6500128at2759"/>
<dbReference type="InterPro" id="IPR027417">
    <property type="entry name" value="P-loop_NTPase"/>
</dbReference>
<dbReference type="Gene3D" id="3.40.50.300">
    <property type="entry name" value="P-loop containing nucleotide triphosphate hydrolases"/>
    <property type="match status" value="2"/>
</dbReference>
<dbReference type="FunFam" id="1.20.1560.10:FF:000013">
    <property type="entry name" value="ABC transporter C family member 2"/>
    <property type="match status" value="1"/>
</dbReference>
<evidence type="ECO:0000256" key="1">
    <source>
        <dbReference type="ARBA" id="ARBA00004141"/>
    </source>
</evidence>
<feature type="transmembrane region" description="Helical" evidence="10">
    <location>
        <begin position="137"/>
        <end position="155"/>
    </location>
</feature>
<dbReference type="PROSITE" id="PS50893">
    <property type="entry name" value="ABC_TRANSPORTER_2"/>
    <property type="match status" value="2"/>
</dbReference>
<dbReference type="Gene3D" id="1.20.1560.10">
    <property type="entry name" value="ABC transporter type 1, transmembrane domain"/>
    <property type="match status" value="2"/>
</dbReference>
<dbReference type="InterPro" id="IPR003439">
    <property type="entry name" value="ABC_transporter-like_ATP-bd"/>
</dbReference>
<dbReference type="InterPro" id="IPR003593">
    <property type="entry name" value="AAA+_ATPase"/>
</dbReference>
<dbReference type="CDD" id="cd03244">
    <property type="entry name" value="ABCC_MRP_domain2"/>
    <property type="match status" value="1"/>
</dbReference>
<evidence type="ECO:0000313" key="13">
    <source>
        <dbReference type="EMBL" id="KIY63292.1"/>
    </source>
</evidence>
<organism evidence="13 14">
    <name type="scientific">Cylindrobasidium torrendii FP15055 ss-10</name>
    <dbReference type="NCBI Taxonomy" id="1314674"/>
    <lineage>
        <taxon>Eukaryota</taxon>
        <taxon>Fungi</taxon>
        <taxon>Dikarya</taxon>
        <taxon>Basidiomycota</taxon>
        <taxon>Agaricomycotina</taxon>
        <taxon>Agaricomycetes</taxon>
        <taxon>Agaricomycetidae</taxon>
        <taxon>Agaricales</taxon>
        <taxon>Marasmiineae</taxon>
        <taxon>Physalacriaceae</taxon>
        <taxon>Cylindrobasidium</taxon>
    </lineage>
</organism>
<accession>A0A0D7AYK3</accession>
<keyword evidence="8 10" id="KW-0472">Membrane</keyword>
<feature type="domain" description="ABC transporter" evidence="11">
    <location>
        <begin position="652"/>
        <end position="906"/>
    </location>
</feature>
<dbReference type="Pfam" id="PF00005">
    <property type="entry name" value="ABC_tran"/>
    <property type="match status" value="2"/>
</dbReference>
<dbReference type="InterPro" id="IPR011527">
    <property type="entry name" value="ABC1_TM_dom"/>
</dbReference>
<dbReference type="PANTHER" id="PTHR24223">
    <property type="entry name" value="ATP-BINDING CASSETTE SUB-FAMILY C"/>
    <property type="match status" value="1"/>
</dbReference>
<keyword evidence="14" id="KW-1185">Reference proteome</keyword>
<dbReference type="CDD" id="cd03250">
    <property type="entry name" value="ABCC_MRP_domain1"/>
    <property type="match status" value="1"/>
</dbReference>
<sequence>MEAFEKEIVIALGACGVASIATFVLTRPREAGVQLPEDDTVGHDPFDVARPIDFEEGTHIDEEAFWRRVGFRKTATASALAIALLSEAARLVSALADALPQETIVICVGRVVFAAYLFALAIRAIRQSTIHPHYESIMHITVLSLATVLVLLIAALVPSTPTLPLRWSQPVAFAFYALAGFVAMHTPTAPRMHFNPEDIYSPKAIKSVTNYHNVSGATGASPWESMWFTYTNEVMILSNTADSVEVADLPIVPVTMRAVLNYTAFRKTLQATQSGFWIFRPGSGRNLAYSLLRLNIGLFIAEILLAVANAIFIFIPPLFLQKFIQYLEADRERTDTRWGWAFAVGLFSSKFAGYMINNQLWSFSTVTLKNKISLQLTSAIFAKTLVRKDVASSGSTNKDSDTDLNKAEDAFSSKAQVLTLMFSDTDRIAMITKHIYNLTDSPTVIIFATLFLYKLLGVSCFFGIGVACLFLPLNHFAGSVVVGAQERLMSARDKRVALMNELLGAIRMLKFMAWERSFATKVVEIREQELKHQRMNYVIEVLWKSLWYASHTLQNCYSISPRIASPILVTLTSFWHFTLVREQVLTPSIAFTSIVVFNHLKHSLNALPEIFIPLLQARRKVAVSVRRIEKYLDSAEVEHSIRPGVQPETVALQSCTVAWPHTSTSLPQTQRRKPFTLQDLNIEFPKGGLSLVCGKLGSGKTLLLHALLGEADVLSGKILCPRSPPDALANLIPCKASKQWIVQDICAYVPQTSWLRNASIKDNILFSLPYDENRYQKTLEACALNADLALLEDGDDSEVGEKGINLSGGQRARISLARAIYSRASVLFLDDVLSAVDAHTAHHLYHRCLKGELMFERTIILVSHHVQLCVSGAQYVVALDNGVLKFAGDREAFMASEIKHVLLQTAYADDDVTEVIQPGTEGMSLDKVPESMATVAVKRAPRRVIEDEARQVGHVDRDVWLTYVLACGRWLFWPFFCIIFVIGALMAVAETGWVKHWSDAGSNQADEEAHPPIHYIRIYALVCFSGLIVNTIRWGILYAGSIQASRTLHARLLESILFAGLRFHTTTSRGSLLNRFAKDMEVLDSELGDTGGNTVIFSLSFVTSLVTLCVVGGWQFIIPLVCLVGLYYDSGYSTARMYGQVSRDLRRLSSITRSPQYAIVDETITGVPVIRAFGASSNILRDMLRIVDTNANPSNWMWAVNRWMTIRLDVISCSAIALVAIYAIFLPRLDASLVGFALTFADLLPDDVLSLVRTFVGLEQSMVALERIKEYSELPREPPEFMEPRPPKLWPQAGKIEVKDLAIRYAPDLPNVLHGLTFDIKPGEKVGILGRTGSGKSTIAMSFFRFVEPTEGSIAIDGLDISSIGLTDLRSRLTIIPQDPTILSGTLRSTLDVFDEYQDAEIFEALRRVHLIPSGDADQSVEDFASNVFRNLDSPISENGDNFSAGEKQLLCMARAILKRSRVVIMDEATSSIDNGMDQLIGKTIRDEFSKSTILTIAHRLRTVIDFDRIMVLENGRIVEFDSPSILLQNEQSRFHGLCSATGKEEFLALKSLAALTRR</sequence>
<proteinExistence type="predicted"/>
<dbReference type="FunFam" id="3.40.50.300:FF:001354">
    <property type="entry name" value="ATP-binding cassette (ABC) transporter, putative"/>
    <property type="match status" value="1"/>
</dbReference>
<protein>
    <submittedName>
        <fullName evidence="13">Multidrug resistance-associated ABC transporter</fullName>
    </submittedName>
</protein>
<feature type="transmembrane region" description="Helical" evidence="10">
    <location>
        <begin position="1016"/>
        <end position="1036"/>
    </location>
</feature>
<evidence type="ECO:0000256" key="4">
    <source>
        <dbReference type="ARBA" id="ARBA00022737"/>
    </source>
</evidence>
<evidence type="ECO:0000256" key="8">
    <source>
        <dbReference type="ARBA" id="ARBA00023136"/>
    </source>
</evidence>
<dbReference type="GO" id="GO:0000329">
    <property type="term" value="C:fungal-type vacuole membrane"/>
    <property type="evidence" value="ECO:0007669"/>
    <property type="project" value="TreeGrafter"/>
</dbReference>
<evidence type="ECO:0000256" key="5">
    <source>
        <dbReference type="ARBA" id="ARBA00022741"/>
    </source>
</evidence>
<gene>
    <name evidence="13" type="ORF">CYLTODRAFT_360235</name>
</gene>
<keyword evidence="6" id="KW-0067">ATP-binding</keyword>
<evidence type="ECO:0000256" key="6">
    <source>
        <dbReference type="ARBA" id="ARBA00022840"/>
    </source>
</evidence>
<keyword evidence="9" id="KW-0325">Glycoprotein</keyword>
<dbReference type="CDD" id="cd18604">
    <property type="entry name" value="ABC_6TM_VMR1_D2_like"/>
    <property type="match status" value="1"/>
</dbReference>
<evidence type="ECO:0000259" key="11">
    <source>
        <dbReference type="PROSITE" id="PS50893"/>
    </source>
</evidence>
<dbReference type="Pfam" id="PF00664">
    <property type="entry name" value="ABC_membrane"/>
    <property type="match status" value="2"/>
</dbReference>
<feature type="transmembrane region" description="Helical" evidence="10">
    <location>
        <begin position="167"/>
        <end position="184"/>
    </location>
</feature>
<dbReference type="SUPFAM" id="SSF90123">
    <property type="entry name" value="ABC transporter transmembrane region"/>
    <property type="match status" value="2"/>
</dbReference>
<feature type="transmembrane region" description="Helical" evidence="10">
    <location>
        <begin position="970"/>
        <end position="989"/>
    </location>
</feature>
<evidence type="ECO:0000256" key="7">
    <source>
        <dbReference type="ARBA" id="ARBA00022989"/>
    </source>
</evidence>
<evidence type="ECO:0000256" key="2">
    <source>
        <dbReference type="ARBA" id="ARBA00022448"/>
    </source>
</evidence>
<reference evidence="13 14" key="1">
    <citation type="journal article" date="2015" name="Fungal Genet. Biol.">
        <title>Evolution of novel wood decay mechanisms in Agaricales revealed by the genome sequences of Fistulina hepatica and Cylindrobasidium torrendii.</title>
        <authorList>
            <person name="Floudas D."/>
            <person name="Held B.W."/>
            <person name="Riley R."/>
            <person name="Nagy L.G."/>
            <person name="Koehler G."/>
            <person name="Ransdell A.S."/>
            <person name="Younus H."/>
            <person name="Chow J."/>
            <person name="Chiniquy J."/>
            <person name="Lipzen A."/>
            <person name="Tritt A."/>
            <person name="Sun H."/>
            <person name="Haridas S."/>
            <person name="LaButti K."/>
            <person name="Ohm R.A."/>
            <person name="Kues U."/>
            <person name="Blanchette R.A."/>
            <person name="Grigoriev I.V."/>
            <person name="Minto R.E."/>
            <person name="Hibbett D.S."/>
        </authorList>
    </citation>
    <scope>NUCLEOTIDE SEQUENCE [LARGE SCALE GENOMIC DNA]</scope>
    <source>
        <strain evidence="13 14">FP15055 ss-10</strain>
    </source>
</reference>
<dbReference type="EMBL" id="KN880706">
    <property type="protein sequence ID" value="KIY63292.1"/>
    <property type="molecule type" value="Genomic_DNA"/>
</dbReference>
<dbReference type="SUPFAM" id="SSF52540">
    <property type="entry name" value="P-loop containing nucleoside triphosphate hydrolases"/>
    <property type="match status" value="2"/>
</dbReference>
<keyword evidence="7 10" id="KW-1133">Transmembrane helix</keyword>
<feature type="domain" description="ABC transmembrane type-1" evidence="12">
    <location>
        <begin position="303"/>
        <end position="553"/>
    </location>
</feature>
<dbReference type="PANTHER" id="PTHR24223:SF353">
    <property type="entry name" value="ABC TRANSPORTER ATP-BINDING PROTEIN_PERMEASE VMR1-RELATED"/>
    <property type="match status" value="1"/>
</dbReference>